<reference evidence="4" key="1">
    <citation type="submission" date="2022-12" db="EMBL/GenBank/DDBJ databases">
        <authorList>
            <person name="Wang J."/>
        </authorList>
    </citation>
    <scope>NUCLEOTIDE SEQUENCE</scope>
    <source>
        <strain evidence="4">HY-42-06</strain>
    </source>
</reference>
<dbReference type="GO" id="GO:0016829">
    <property type="term" value="F:lyase activity"/>
    <property type="evidence" value="ECO:0007669"/>
    <property type="project" value="UniProtKB-KW"/>
</dbReference>
<dbReference type="Pfam" id="PF15617">
    <property type="entry name" value="C-C_Bond_Lyase"/>
    <property type="match status" value="1"/>
</dbReference>
<sequence>MRFFDDLTYIENKKVFYTEPNYITNNTDKKYLSYALGATLYMPALREDILELVLENKYKRLTSMVLCMEDSIAEDQVEEAEQNIIRVCRQINAAIKEEKCREENLPLIFIRVRNIEQFKRLLEYKELFQPLTGFCFPKFDCSNGEEYLKILKEFNEEMPHILYGMPILESKAVIYKETRLEELLEIKKIIDRYKEYVLNIRLGGTDLLGLYSIRRHIDNSIYDIRVISDCISDIVNIFSRAEDEYVISGPVWEYFNPNPDNRILKPQLRQSPFRDHLGKSGIEKRQHYLEKCIDGLIKEVVLDKANSLIGKTIIHPSHISIVNALYVVTKEEYEDALAIIEALGKGAYKSSYSNKMNEINPHTNWANKILKRAYVYGVFNENKNYVDLF</sequence>
<comment type="cofactor">
    <cofactor evidence="1">
        <name>Mg(2+)</name>
        <dbReference type="ChEBI" id="CHEBI:18420"/>
    </cofactor>
</comment>
<dbReference type="InterPro" id="IPR039480">
    <property type="entry name" value="C-C_Bond_Lyase-like"/>
</dbReference>
<dbReference type="Proteomes" id="UP001079657">
    <property type="component" value="Unassembled WGS sequence"/>
</dbReference>
<protein>
    <submittedName>
        <fullName evidence="4">HpcH/HpaI aldolase/citrate lyase family protein</fullName>
    </submittedName>
</protein>
<dbReference type="SUPFAM" id="SSF51621">
    <property type="entry name" value="Phosphoenolpyruvate/pyruvate domain"/>
    <property type="match status" value="1"/>
</dbReference>
<gene>
    <name evidence="4" type="ORF">OXH55_05505</name>
</gene>
<dbReference type="EMBL" id="JAPQES010000001">
    <property type="protein sequence ID" value="MCY6370082.1"/>
    <property type="molecule type" value="Genomic_DNA"/>
</dbReference>
<evidence type="ECO:0000256" key="3">
    <source>
        <dbReference type="ARBA" id="ARBA00022842"/>
    </source>
</evidence>
<dbReference type="RefSeq" id="WP_268048638.1">
    <property type="nucleotide sequence ID" value="NZ_JAPQES010000001.1"/>
</dbReference>
<keyword evidence="2" id="KW-0479">Metal-binding</keyword>
<comment type="caution">
    <text evidence="4">The sequence shown here is derived from an EMBL/GenBank/DDBJ whole genome shotgun (WGS) entry which is preliminary data.</text>
</comment>
<evidence type="ECO:0000313" key="4">
    <source>
        <dbReference type="EMBL" id="MCY6370082.1"/>
    </source>
</evidence>
<accession>A0ABT4CM13</accession>
<evidence type="ECO:0000256" key="1">
    <source>
        <dbReference type="ARBA" id="ARBA00001946"/>
    </source>
</evidence>
<dbReference type="InterPro" id="IPR015813">
    <property type="entry name" value="Pyrv/PenolPyrv_kinase-like_dom"/>
</dbReference>
<keyword evidence="4" id="KW-0456">Lyase</keyword>
<keyword evidence="3" id="KW-0460">Magnesium</keyword>
<evidence type="ECO:0000256" key="2">
    <source>
        <dbReference type="ARBA" id="ARBA00022723"/>
    </source>
</evidence>
<keyword evidence="5" id="KW-1185">Reference proteome</keyword>
<dbReference type="PANTHER" id="PTHR32308">
    <property type="entry name" value="LYASE BETA SUBUNIT, PUTATIVE (AFU_ORTHOLOGUE AFUA_4G13030)-RELATED"/>
    <property type="match status" value="1"/>
</dbReference>
<organism evidence="4 5">
    <name type="scientific">Clostridium ganghwense</name>
    <dbReference type="NCBI Taxonomy" id="312089"/>
    <lineage>
        <taxon>Bacteria</taxon>
        <taxon>Bacillati</taxon>
        <taxon>Bacillota</taxon>
        <taxon>Clostridia</taxon>
        <taxon>Eubacteriales</taxon>
        <taxon>Clostridiaceae</taxon>
        <taxon>Clostridium</taxon>
    </lineage>
</organism>
<proteinExistence type="predicted"/>
<dbReference type="PANTHER" id="PTHR32308:SF10">
    <property type="entry name" value="CITRATE LYASE SUBUNIT BETA"/>
    <property type="match status" value="1"/>
</dbReference>
<evidence type="ECO:0000313" key="5">
    <source>
        <dbReference type="Proteomes" id="UP001079657"/>
    </source>
</evidence>
<dbReference type="Gene3D" id="3.20.20.60">
    <property type="entry name" value="Phosphoenolpyruvate-binding domains"/>
    <property type="match status" value="1"/>
</dbReference>
<dbReference type="PIRSF" id="PIRSF015582">
    <property type="entry name" value="Cit_lyase_B"/>
    <property type="match status" value="1"/>
</dbReference>
<dbReference type="InterPro" id="IPR011206">
    <property type="entry name" value="Citrate_lyase_beta/mcl1/mcl2"/>
</dbReference>
<name>A0ABT4CM13_9CLOT</name>
<dbReference type="InterPro" id="IPR040442">
    <property type="entry name" value="Pyrv_kinase-like_dom_sf"/>
</dbReference>